<accession>A0ABV3ZPJ7</accession>
<comment type="caution">
    <text evidence="1">The sequence shown here is derived from an EMBL/GenBank/DDBJ whole genome shotgun (WGS) entry which is preliminary data.</text>
</comment>
<evidence type="ECO:0000313" key="2">
    <source>
        <dbReference type="Proteomes" id="UP001560573"/>
    </source>
</evidence>
<name>A0ABV3ZPJ7_9BACT</name>
<gene>
    <name evidence="1" type="ORF">QTN47_24590</name>
</gene>
<proteinExistence type="predicted"/>
<dbReference type="EMBL" id="JAULBC010000010">
    <property type="protein sequence ID" value="MEX6690708.1"/>
    <property type="molecule type" value="Genomic_DNA"/>
</dbReference>
<organism evidence="1 2">
    <name type="scientific">Danxiaibacter flavus</name>
    <dbReference type="NCBI Taxonomy" id="3049108"/>
    <lineage>
        <taxon>Bacteria</taxon>
        <taxon>Pseudomonadati</taxon>
        <taxon>Bacteroidota</taxon>
        <taxon>Chitinophagia</taxon>
        <taxon>Chitinophagales</taxon>
        <taxon>Chitinophagaceae</taxon>
        <taxon>Danxiaibacter</taxon>
    </lineage>
</organism>
<protein>
    <submittedName>
        <fullName evidence="1">Uncharacterized protein</fullName>
    </submittedName>
</protein>
<evidence type="ECO:0000313" key="1">
    <source>
        <dbReference type="EMBL" id="MEX6690708.1"/>
    </source>
</evidence>
<keyword evidence="2" id="KW-1185">Reference proteome</keyword>
<reference evidence="1 2" key="1">
    <citation type="submission" date="2023-07" db="EMBL/GenBank/DDBJ databases">
        <authorList>
            <person name="Lian W.-H."/>
        </authorList>
    </citation>
    <scope>NUCLEOTIDE SEQUENCE [LARGE SCALE GENOMIC DNA]</scope>
    <source>
        <strain evidence="1 2">SYSU DXS3180</strain>
    </source>
</reference>
<sequence>MDEYDFSGEWIGYYTLYYENNISKDYAFKINMQLQDGVLKGTCVDDESIIVFDEPATIDGFIEDNFISFIKKYPYAWAMDENGKPLKFKDVASYEIHYAGNFENGIFSGYWELSIEEANENGEISNIDSQGTWQMRKV</sequence>
<dbReference type="RefSeq" id="WP_369332123.1">
    <property type="nucleotide sequence ID" value="NZ_JAULBC010000010.1"/>
</dbReference>
<dbReference type="Proteomes" id="UP001560573">
    <property type="component" value="Unassembled WGS sequence"/>
</dbReference>